<dbReference type="EMBL" id="CP000860">
    <property type="protein sequence ID" value="ACA58692.1"/>
    <property type="molecule type" value="Genomic_DNA"/>
</dbReference>
<evidence type="ECO:0000313" key="2">
    <source>
        <dbReference type="EMBL" id="ACA58692.1"/>
    </source>
</evidence>
<dbReference type="GO" id="GO:0003746">
    <property type="term" value="F:translation elongation factor activity"/>
    <property type="evidence" value="ECO:0007669"/>
    <property type="project" value="UniProtKB-KW"/>
</dbReference>
<dbReference type="eggNOG" id="COG0782">
    <property type="taxonomic scope" value="Bacteria"/>
</dbReference>
<dbReference type="PANTHER" id="PTHR30437:SF4">
    <property type="entry name" value="TRANSCRIPTION ELONGATION FACTOR GREA"/>
    <property type="match status" value="1"/>
</dbReference>
<name>B1I1G7_DESAP</name>
<sequence>MASIIELSNHAYKYFTGQLAQMEAQKLALFEDFFTAYAPGVPIDDRTEVRLFLDDYLNRVRELLARARVVEGQCPPLPLTLIGCDIRVEDLDRGHSEMFRVVSPYEINPAAGHVSFLSPVGRGLLLKEPGQVLAVQAPGGTFRYRVVSVTYPAG</sequence>
<dbReference type="STRING" id="477974.Daud_0124"/>
<keyword evidence="2" id="KW-0648">Protein biosynthesis</keyword>
<dbReference type="InterPro" id="IPR023459">
    <property type="entry name" value="Tscrpt_elong_fac_GreA/B_fam"/>
</dbReference>
<keyword evidence="3" id="KW-1185">Reference proteome</keyword>
<dbReference type="GO" id="GO:0032784">
    <property type="term" value="P:regulation of DNA-templated transcription elongation"/>
    <property type="evidence" value="ECO:0007669"/>
    <property type="project" value="InterPro"/>
</dbReference>
<dbReference type="OrthoDB" id="2898253at2"/>
<dbReference type="GO" id="GO:0006354">
    <property type="term" value="P:DNA-templated transcription elongation"/>
    <property type="evidence" value="ECO:0007669"/>
    <property type="project" value="TreeGrafter"/>
</dbReference>
<dbReference type="HOGENOM" id="CLU_101379_5_0_9"/>
<dbReference type="SUPFAM" id="SSF54534">
    <property type="entry name" value="FKBP-like"/>
    <property type="match status" value="1"/>
</dbReference>
<keyword evidence="2" id="KW-0251">Elongation factor</keyword>
<dbReference type="GO" id="GO:0070063">
    <property type="term" value="F:RNA polymerase binding"/>
    <property type="evidence" value="ECO:0007669"/>
    <property type="project" value="InterPro"/>
</dbReference>
<accession>B1I1G7</accession>
<dbReference type="Gene3D" id="3.10.50.30">
    <property type="entry name" value="Transcription elongation factor, GreA/GreB, C-terminal domain"/>
    <property type="match status" value="1"/>
</dbReference>
<reference evidence="3" key="1">
    <citation type="submission" date="2007-10" db="EMBL/GenBank/DDBJ databases">
        <title>Complete sequence of chromosome of Desulforudis audaxviator MP104C.</title>
        <authorList>
            <person name="Copeland A."/>
            <person name="Lucas S."/>
            <person name="Lapidus A."/>
            <person name="Barry K."/>
            <person name="Glavina del Rio T."/>
            <person name="Dalin E."/>
            <person name="Tice H."/>
            <person name="Bruce D."/>
            <person name="Pitluck S."/>
            <person name="Lowry S.R."/>
            <person name="Larimer F."/>
            <person name="Land M.L."/>
            <person name="Hauser L."/>
            <person name="Kyrpides N."/>
            <person name="Ivanova N.N."/>
            <person name="Richardson P."/>
        </authorList>
    </citation>
    <scope>NUCLEOTIDE SEQUENCE [LARGE SCALE GENOMIC DNA]</scope>
    <source>
        <strain evidence="3">MP104C</strain>
    </source>
</reference>
<dbReference type="PANTHER" id="PTHR30437">
    <property type="entry name" value="TRANSCRIPTION ELONGATION FACTOR GREA"/>
    <property type="match status" value="1"/>
</dbReference>
<evidence type="ECO:0000313" key="3">
    <source>
        <dbReference type="Proteomes" id="UP000008544"/>
    </source>
</evidence>
<dbReference type="InterPro" id="IPR036953">
    <property type="entry name" value="GreA/GreB_C_sf"/>
</dbReference>
<protein>
    <submittedName>
        <fullName evidence="2">GreA/GreB family elongation factor</fullName>
    </submittedName>
</protein>
<dbReference type="Pfam" id="PF01272">
    <property type="entry name" value="GreA_GreB"/>
    <property type="match status" value="1"/>
</dbReference>
<proteinExistence type="predicted"/>
<feature type="domain" description="Transcription elongation factor GreA/GreB C-terminal" evidence="1">
    <location>
        <begin position="82"/>
        <end position="151"/>
    </location>
</feature>
<dbReference type="KEGG" id="dau:Daud_0124"/>
<dbReference type="InterPro" id="IPR001437">
    <property type="entry name" value="Tscrpt_elong_fac_GreA/B_C"/>
</dbReference>
<reference evidence="2 3" key="2">
    <citation type="journal article" date="2008" name="Science">
        <title>Environmental genomics reveals a single-species ecosystem deep within Earth.</title>
        <authorList>
            <person name="Chivian D."/>
            <person name="Brodie E.L."/>
            <person name="Alm E.J."/>
            <person name="Culley D.E."/>
            <person name="Dehal P.S."/>
            <person name="Desantis T.Z."/>
            <person name="Gihring T.M."/>
            <person name="Lapidus A."/>
            <person name="Lin L.H."/>
            <person name="Lowry S.R."/>
            <person name="Moser D.P."/>
            <person name="Richardson P.M."/>
            <person name="Southam G."/>
            <person name="Wanger G."/>
            <person name="Pratt L.M."/>
            <person name="Andersen G.L."/>
            <person name="Hazen T.C."/>
            <person name="Brockman F.J."/>
            <person name="Arkin A.P."/>
            <person name="Onstott T.C."/>
        </authorList>
    </citation>
    <scope>NUCLEOTIDE SEQUENCE [LARGE SCALE GENOMIC DNA]</scope>
    <source>
        <strain evidence="2 3">MP104C</strain>
    </source>
</reference>
<dbReference type="AlphaFoldDB" id="B1I1G7"/>
<dbReference type="Proteomes" id="UP000008544">
    <property type="component" value="Chromosome"/>
</dbReference>
<dbReference type="RefSeq" id="WP_012301286.1">
    <property type="nucleotide sequence ID" value="NC_010424.1"/>
</dbReference>
<dbReference type="GO" id="GO:0003677">
    <property type="term" value="F:DNA binding"/>
    <property type="evidence" value="ECO:0007669"/>
    <property type="project" value="InterPro"/>
</dbReference>
<evidence type="ECO:0000259" key="1">
    <source>
        <dbReference type="Pfam" id="PF01272"/>
    </source>
</evidence>
<organism evidence="2 3">
    <name type="scientific">Desulforudis audaxviator (strain MP104C)</name>
    <dbReference type="NCBI Taxonomy" id="477974"/>
    <lineage>
        <taxon>Bacteria</taxon>
        <taxon>Bacillati</taxon>
        <taxon>Bacillota</taxon>
        <taxon>Clostridia</taxon>
        <taxon>Thermoanaerobacterales</taxon>
        <taxon>Candidatus Desulforudaceae</taxon>
        <taxon>Candidatus Desulforudis</taxon>
    </lineage>
</organism>
<gene>
    <name evidence="2" type="ordered locus">Daud_0124</name>
</gene>